<evidence type="ECO:0000256" key="1">
    <source>
        <dbReference type="ARBA" id="ARBA00022670"/>
    </source>
</evidence>
<feature type="region of interest" description="Disordered" evidence="2">
    <location>
        <begin position="1"/>
        <end position="49"/>
    </location>
</feature>
<evidence type="ECO:0000259" key="3">
    <source>
        <dbReference type="PROSITE" id="PS50994"/>
    </source>
</evidence>
<dbReference type="InterPro" id="IPR001584">
    <property type="entry name" value="Integrase_cat-core"/>
</dbReference>
<gene>
    <name evidence="4" type="ORF">ISN44_As13g009170</name>
</gene>
<keyword evidence="1" id="KW-0378">Hydrolase</keyword>
<keyword evidence="1" id="KW-0645">Protease</keyword>
<dbReference type="InterPro" id="IPR025724">
    <property type="entry name" value="GAG-pre-integrase_dom"/>
</dbReference>
<reference evidence="4 5" key="1">
    <citation type="submission" date="2020-12" db="EMBL/GenBank/DDBJ databases">
        <title>Concerted genomic and epigenomic changes stabilize Arabidopsis allopolyploids.</title>
        <authorList>
            <person name="Chen Z."/>
        </authorList>
    </citation>
    <scope>NUCLEOTIDE SEQUENCE [LARGE SCALE GENOMIC DNA]</scope>
    <source>
        <strain evidence="4">As9502</strain>
        <tissue evidence="4">Leaf</tissue>
    </source>
</reference>
<dbReference type="Pfam" id="PF13976">
    <property type="entry name" value="gag_pre-integrs"/>
    <property type="match status" value="1"/>
</dbReference>
<dbReference type="Pfam" id="PF22936">
    <property type="entry name" value="Pol_BBD"/>
    <property type="match status" value="1"/>
</dbReference>
<dbReference type="Pfam" id="PF14244">
    <property type="entry name" value="Retrotran_gag_3"/>
    <property type="match status" value="1"/>
</dbReference>
<evidence type="ECO:0000313" key="4">
    <source>
        <dbReference type="EMBL" id="KAG7536990.1"/>
    </source>
</evidence>
<dbReference type="PROSITE" id="PS50994">
    <property type="entry name" value="INTEGRASE"/>
    <property type="match status" value="1"/>
</dbReference>
<dbReference type="InterPro" id="IPR039537">
    <property type="entry name" value="Retrotran_Ty1/copia-like"/>
</dbReference>
<keyword evidence="5" id="KW-1185">Reference proteome</keyword>
<dbReference type="PANTHER" id="PTHR42648:SF31">
    <property type="entry name" value="RNA-DIRECTED DNA POLYMERASE"/>
    <property type="match status" value="1"/>
</dbReference>
<evidence type="ECO:0000313" key="5">
    <source>
        <dbReference type="Proteomes" id="UP000694251"/>
    </source>
</evidence>
<dbReference type="GO" id="GO:0015074">
    <property type="term" value="P:DNA integration"/>
    <property type="evidence" value="ECO:0007669"/>
    <property type="project" value="InterPro"/>
</dbReference>
<evidence type="ECO:0000256" key="2">
    <source>
        <dbReference type="SAM" id="MobiDB-lite"/>
    </source>
</evidence>
<proteinExistence type="predicted"/>
<accession>A0A8T1XQX7</accession>
<protein>
    <submittedName>
        <fullName evidence="4">Integrase catalytic core</fullName>
    </submittedName>
</protein>
<comment type="caution">
    <text evidence="4">The sequence shown here is derived from an EMBL/GenBank/DDBJ whole genome shotgun (WGS) entry which is preliminary data.</text>
</comment>
<dbReference type="EMBL" id="JAEFBJ010000013">
    <property type="protein sequence ID" value="KAG7536990.1"/>
    <property type="molecule type" value="Genomic_DNA"/>
</dbReference>
<feature type="compositionally biased region" description="Basic residues" evidence="2">
    <location>
        <begin position="1"/>
        <end position="10"/>
    </location>
</feature>
<organism evidence="4 5">
    <name type="scientific">Arabidopsis suecica</name>
    <name type="common">Swedish thale-cress</name>
    <name type="synonym">Cardaminopsis suecica</name>
    <dbReference type="NCBI Taxonomy" id="45249"/>
    <lineage>
        <taxon>Eukaryota</taxon>
        <taxon>Viridiplantae</taxon>
        <taxon>Streptophyta</taxon>
        <taxon>Embryophyta</taxon>
        <taxon>Tracheophyta</taxon>
        <taxon>Spermatophyta</taxon>
        <taxon>Magnoliopsida</taxon>
        <taxon>eudicotyledons</taxon>
        <taxon>Gunneridae</taxon>
        <taxon>Pentapetalae</taxon>
        <taxon>rosids</taxon>
        <taxon>malvids</taxon>
        <taxon>Brassicales</taxon>
        <taxon>Brassicaceae</taxon>
        <taxon>Camelineae</taxon>
        <taxon>Arabidopsis</taxon>
    </lineage>
</organism>
<name>A0A8T1XQX7_ARASU</name>
<sequence length="431" mass="48631">MAKKGTKQLRNRSVIQESDEDLPINQRSASRSDRSVPATSVNRLPVDSDSIDSHHNPYYLQSGDHPGMSIVTEILTGDNYNSWLVTMQTSLEAKNKISFVDGSLPRPLETDPLFKIWTRCNSMMNVSSKTAKVTEIPPSSETSSSGLKPTICQITGTFYPSIFCSPSAENTYFYSLSDKIVSLNTWVIDTGATHHVTYDKDLYQQMIPIHDTTMKLPNGVGVKIAGLGTIRLSDRLILHNVLYIPQFKFHLLSDPSRALMIGKGRLQNKLYFLDLQFQPSEDIKPTVCAIIKNDFKTWHQRLGHLSHQKLQSLSGSLSVSFPKTVTPEENHLDDHSRATWVYLLKNKSDVITILPGFVAMIETQFQVKIKGVRSDNAPELNFTQFYKEKGIIAYHSCPETPQQNSVVERNHQHLLNVARALMFQSHLPIEF</sequence>
<feature type="domain" description="Integrase catalytic" evidence="3">
    <location>
        <begin position="281"/>
        <end position="431"/>
    </location>
</feature>
<dbReference type="GO" id="GO:0006508">
    <property type="term" value="P:proteolysis"/>
    <property type="evidence" value="ECO:0007669"/>
    <property type="project" value="UniProtKB-KW"/>
</dbReference>
<dbReference type="InterPro" id="IPR054722">
    <property type="entry name" value="PolX-like_BBD"/>
</dbReference>
<dbReference type="Proteomes" id="UP000694251">
    <property type="component" value="Chromosome 13"/>
</dbReference>
<dbReference type="InterPro" id="IPR029472">
    <property type="entry name" value="Copia-like_N"/>
</dbReference>
<dbReference type="GO" id="GO:0008233">
    <property type="term" value="F:peptidase activity"/>
    <property type="evidence" value="ECO:0007669"/>
    <property type="project" value="UniProtKB-KW"/>
</dbReference>
<dbReference type="OrthoDB" id="914071at2759"/>
<dbReference type="AlphaFoldDB" id="A0A8T1XQX7"/>
<dbReference type="PANTHER" id="PTHR42648">
    <property type="entry name" value="TRANSPOSASE, PUTATIVE-RELATED"/>
    <property type="match status" value="1"/>
</dbReference>